<protein>
    <submittedName>
        <fullName evidence="2">Type VI secretion system tip protein VgrG</fullName>
    </submittedName>
</protein>
<gene>
    <name evidence="2" type="primary">vgrG</name>
    <name evidence="2" type="ORF">ESU54_04180</name>
</gene>
<feature type="domain" description="Gp5/Type VI secretion system Vgr protein OB-fold" evidence="1">
    <location>
        <begin position="376"/>
        <end position="452"/>
    </location>
</feature>
<reference evidence="2 3" key="1">
    <citation type="submission" date="2019-08" db="EMBL/GenBank/DDBJ databases">
        <title>Genome of Aequorivita antarctica SW49 (type strain).</title>
        <authorList>
            <person name="Bowman J.P."/>
        </authorList>
    </citation>
    <scope>NUCLEOTIDE SEQUENCE [LARGE SCALE GENOMIC DNA]</scope>
    <source>
        <strain evidence="2 3">SW49</strain>
    </source>
</reference>
<dbReference type="InterPro" id="IPR006533">
    <property type="entry name" value="T6SS_Vgr_RhsGE"/>
</dbReference>
<dbReference type="InterPro" id="IPR006531">
    <property type="entry name" value="Gp5/Vgr_OB"/>
</dbReference>
<dbReference type="OrthoDB" id="1907165at2"/>
<name>A0A5C6Z3K5_9FLAO</name>
<dbReference type="SUPFAM" id="SSF69255">
    <property type="entry name" value="gp5 N-terminal domain-like"/>
    <property type="match status" value="1"/>
</dbReference>
<dbReference type="RefSeq" id="WP_111843883.1">
    <property type="nucleotide sequence ID" value="NZ_UEGI01000003.1"/>
</dbReference>
<dbReference type="EMBL" id="VORT01000002">
    <property type="protein sequence ID" value="TXD74455.1"/>
    <property type="molecule type" value="Genomic_DNA"/>
</dbReference>
<dbReference type="Proteomes" id="UP000321497">
    <property type="component" value="Unassembled WGS sequence"/>
</dbReference>
<dbReference type="AlphaFoldDB" id="A0A5C6Z3K5"/>
<accession>A0A5C6Z3K5</accession>
<dbReference type="InterPro" id="IPR037026">
    <property type="entry name" value="Vgr_OB-fold_dom_sf"/>
</dbReference>
<dbReference type="NCBIfam" id="TIGR01646">
    <property type="entry name" value="vgr_GE"/>
    <property type="match status" value="1"/>
</dbReference>
<evidence type="ECO:0000259" key="1">
    <source>
        <dbReference type="Pfam" id="PF04717"/>
    </source>
</evidence>
<evidence type="ECO:0000313" key="2">
    <source>
        <dbReference type="EMBL" id="TXD74455.1"/>
    </source>
</evidence>
<dbReference type="SUPFAM" id="SSF69279">
    <property type="entry name" value="Phage tail proteins"/>
    <property type="match status" value="1"/>
</dbReference>
<organism evidence="2 3">
    <name type="scientific">Aequorivita antarctica</name>
    <dbReference type="NCBI Taxonomy" id="153266"/>
    <lineage>
        <taxon>Bacteria</taxon>
        <taxon>Pseudomonadati</taxon>
        <taxon>Bacteroidota</taxon>
        <taxon>Flavobacteriia</taxon>
        <taxon>Flavobacteriales</taxon>
        <taxon>Flavobacteriaceae</taxon>
        <taxon>Aequorivita</taxon>
    </lineage>
</organism>
<dbReference type="SUPFAM" id="SSF69349">
    <property type="entry name" value="Phage fibre proteins"/>
    <property type="match status" value="1"/>
</dbReference>
<dbReference type="Pfam" id="PF04717">
    <property type="entry name" value="Phage_base_V"/>
    <property type="match status" value="1"/>
</dbReference>
<comment type="caution">
    <text evidence="2">The sequence shown here is derived from an EMBL/GenBank/DDBJ whole genome shotgun (WGS) entry which is preliminary data.</text>
</comment>
<sequence>MAKALQYPEGIIDFEILINGTKIKDTIEVKELLIEMEVNRITSAMIVVHDGGADGSENESYINSEGSDFIPGNEIEIRLGYNNKKEEVFKGLIISQQLKVKGYKSQLTVLCKDKAVKMTKGRHNAVFQNIIDSDALKSIVKNYGLKLEIDATTVSHPVLMQYNCSDWDYLVIRAEANNMLVTTYQNKLSVKKIDFNTTPELEINATQFIIDIDLRLQSENLSEAYNMSAWNPDTQQEIKSTHLIEDSLNQGNLNAKKLSAVLSNTSNSYSSTSLDTDEMKVWLASRANSAILEKIQGKITVLGTTKVIPGNIIKLSGFSARFNGNAFISKVTHSLQDGEWLTELYVGRSAKLHAALNDVEDLGASGLSPALRGTQIATVKQIHEDPSNKYRILVSLPISNGNGEDLAIWARISVPYASADAGLFFFPEVGDEVLLTFMNNDPRFPVIIGSLYSAKNKPKETPDEKNQFKSIYSKSGIHITFDDEDKILTIETPEKNTIVFDDKNKSINITDVNENTLVMDESGITMNSSKDINLNADGNINLIAKSNLAMKAMADVTLDGLNIKQSAQTSFTAKANASAELSASGQTTVKGAMVMIN</sequence>
<proteinExistence type="predicted"/>
<dbReference type="Gene3D" id="2.40.50.230">
    <property type="entry name" value="Gp5 N-terminal domain"/>
    <property type="match status" value="1"/>
</dbReference>
<evidence type="ECO:0000313" key="3">
    <source>
        <dbReference type="Proteomes" id="UP000321497"/>
    </source>
</evidence>
<keyword evidence="3" id="KW-1185">Reference proteome</keyword>